<feature type="transmembrane region" description="Helical" evidence="2">
    <location>
        <begin position="185"/>
        <end position="206"/>
    </location>
</feature>
<keyword evidence="2" id="KW-0472">Membrane</keyword>
<evidence type="ECO:0000313" key="4">
    <source>
        <dbReference type="EMBL" id="ROR80920.1"/>
    </source>
</evidence>
<organism evidence="4 5">
    <name type="scientific">Plantibacter flavus</name>
    <dbReference type="NCBI Taxonomy" id="150123"/>
    <lineage>
        <taxon>Bacteria</taxon>
        <taxon>Bacillati</taxon>
        <taxon>Actinomycetota</taxon>
        <taxon>Actinomycetes</taxon>
        <taxon>Micrococcales</taxon>
        <taxon>Microbacteriaceae</taxon>
        <taxon>Plantibacter</taxon>
    </lineage>
</organism>
<proteinExistence type="predicted"/>
<dbReference type="PANTHER" id="PTHR42736:SF1">
    <property type="entry name" value="PROTEIN-GLUTAMINE GAMMA-GLUTAMYLTRANSFERASE"/>
    <property type="match status" value="1"/>
</dbReference>
<dbReference type="SUPFAM" id="SSF54001">
    <property type="entry name" value="Cysteine proteinases"/>
    <property type="match status" value="1"/>
</dbReference>
<reference evidence="4 5" key="1">
    <citation type="submission" date="2018-11" db="EMBL/GenBank/DDBJ databases">
        <title>Sequencing the genomes of 1000 actinobacteria strains.</title>
        <authorList>
            <person name="Klenk H.-P."/>
        </authorList>
    </citation>
    <scope>NUCLEOTIDE SEQUENCE [LARGE SCALE GENOMIC DNA]</scope>
    <source>
        <strain evidence="4 5">DSM 14012</strain>
    </source>
</reference>
<dbReference type="RefSeq" id="WP_085510246.1">
    <property type="nucleotide sequence ID" value="NZ_FXAP01000001.1"/>
</dbReference>
<comment type="caution">
    <text evidence="4">The sequence shown here is derived from an EMBL/GenBank/DDBJ whole genome shotgun (WGS) entry which is preliminary data.</text>
</comment>
<dbReference type="InterPro" id="IPR038765">
    <property type="entry name" value="Papain-like_cys_pep_sf"/>
</dbReference>
<feature type="region of interest" description="Disordered" evidence="1">
    <location>
        <begin position="591"/>
        <end position="641"/>
    </location>
</feature>
<dbReference type="EMBL" id="RKHL01000001">
    <property type="protein sequence ID" value="ROR80920.1"/>
    <property type="molecule type" value="Genomic_DNA"/>
</dbReference>
<evidence type="ECO:0000256" key="2">
    <source>
        <dbReference type="SAM" id="Phobius"/>
    </source>
</evidence>
<feature type="transmembrane region" description="Helical" evidence="2">
    <location>
        <begin position="154"/>
        <end position="178"/>
    </location>
</feature>
<dbReference type="AlphaFoldDB" id="A0A3N2C0D9"/>
<feature type="transmembrane region" description="Helical" evidence="2">
    <location>
        <begin position="254"/>
        <end position="275"/>
    </location>
</feature>
<dbReference type="SMART" id="SM00460">
    <property type="entry name" value="TGc"/>
    <property type="match status" value="1"/>
</dbReference>
<evidence type="ECO:0000256" key="1">
    <source>
        <dbReference type="SAM" id="MobiDB-lite"/>
    </source>
</evidence>
<dbReference type="Pfam" id="PF01841">
    <property type="entry name" value="Transglut_core"/>
    <property type="match status" value="1"/>
</dbReference>
<accession>A0A3N2C0D9</accession>
<evidence type="ECO:0000313" key="5">
    <source>
        <dbReference type="Proteomes" id="UP000266915"/>
    </source>
</evidence>
<sequence length="817" mass="86163">MSGVDERTTVRPGRVPAGSAADVDVQGIVPTFVAPWPLPGRSWIDLAVVFVLAALGLLGFGAALSGTGFLLAGLGGLALGMAVGVASHALRLNALLTGLSTVLVFSVFGSALAMPSVATFAVLPNLRTLGGISIGAVFGWKDFVTLQTPLSAPAYIMTLPYVAGMLVGVVSAVLAVRWLPRRPQVAVRCAILLVGPTVLYALGVLLGTQTPFLAAVRGIAFALIALLWLGWRPGAGRGENAAASTTAVLRRKKIIGTVVLAAVAVVVGGGAAVVASPPTDSRFVLREVVTPPFDPLKYPSPLAGFREYTKDLAETKLFTATGLKPGDRIRLAAMDSYDGRLWTVSGPSTATDGSGAFELVGDHLPGPQLMTPGTDRRVSIDITGYDDIWVPGVGYPSALTLDGKAADRSEDIRYNAESGAAVITSGLGAGDGYEEQTTTQAVPSETTLATTPTAAVELPPVTNIPDIVVAKASEFVGTETTPMGQLRAIEQTLRTTGFLSHGLASDSSPSRAGHGADRMSELFTRTPMVGDEEQYASAFALMARSLGYPARVVMGFAPEVTEGQTSVQVVGDDVTAWVEVPFEGYGWVAFSPTPDETEIPQDQDPKPKTEPQPQVRQPPRSDNLDDSLLTEASIDDGDDKDKNDGLVIPEWVWWLALIVGVPVSLYVIPLLAISGAKRRRTRRRRAGSGDRSAAGAWDELIDRYAELGYTVPPAATRSTTASMLGAQEPEGATTLTALAGTTDDVVFSGRDVDYTTADELWQRSEAEASRAQGALGWFARQRSRFRYRAKRSLVSRLQPSGALARRAARDQRAAGGR</sequence>
<feature type="transmembrane region" description="Helical" evidence="2">
    <location>
        <begin position="651"/>
        <end position="676"/>
    </location>
</feature>
<feature type="domain" description="Transglutaminase-like" evidence="3">
    <location>
        <begin position="524"/>
        <end position="594"/>
    </location>
</feature>
<evidence type="ECO:0000259" key="3">
    <source>
        <dbReference type="SMART" id="SM00460"/>
    </source>
</evidence>
<name>A0A3N2C0D9_9MICO</name>
<keyword evidence="2" id="KW-1133">Transmembrane helix</keyword>
<dbReference type="Proteomes" id="UP000266915">
    <property type="component" value="Unassembled WGS sequence"/>
</dbReference>
<dbReference type="InterPro" id="IPR052901">
    <property type="entry name" value="Bact_TGase-like"/>
</dbReference>
<dbReference type="Gene3D" id="3.10.620.30">
    <property type="match status" value="1"/>
</dbReference>
<keyword evidence="5" id="KW-1185">Reference proteome</keyword>
<protein>
    <submittedName>
        <fullName evidence="4">Transglutaminase superfamily protein</fullName>
    </submittedName>
</protein>
<dbReference type="InterPro" id="IPR002931">
    <property type="entry name" value="Transglutaminase-like"/>
</dbReference>
<feature type="transmembrane region" description="Helical" evidence="2">
    <location>
        <begin position="102"/>
        <end position="123"/>
    </location>
</feature>
<feature type="transmembrane region" description="Helical" evidence="2">
    <location>
        <begin position="69"/>
        <end position="90"/>
    </location>
</feature>
<dbReference type="PANTHER" id="PTHR42736">
    <property type="entry name" value="PROTEIN-GLUTAMINE GAMMA-GLUTAMYLTRANSFERASE"/>
    <property type="match status" value="1"/>
</dbReference>
<feature type="transmembrane region" description="Helical" evidence="2">
    <location>
        <begin position="212"/>
        <end position="231"/>
    </location>
</feature>
<keyword evidence="2" id="KW-0812">Transmembrane</keyword>
<feature type="transmembrane region" description="Helical" evidence="2">
    <location>
        <begin position="43"/>
        <end position="63"/>
    </location>
</feature>
<gene>
    <name evidence="4" type="ORF">EDD42_0967</name>
</gene>